<dbReference type="Gene3D" id="1.10.10.10">
    <property type="entry name" value="Winged helix-like DNA-binding domain superfamily/Winged helix DNA-binding domain"/>
    <property type="match status" value="1"/>
</dbReference>
<evidence type="ECO:0000259" key="4">
    <source>
        <dbReference type="PROSITE" id="PS51078"/>
    </source>
</evidence>
<dbReference type="Gene3D" id="3.30.450.40">
    <property type="match status" value="1"/>
</dbReference>
<keyword evidence="3" id="KW-0804">Transcription</keyword>
<organism evidence="5 6">
    <name type="scientific">Pollutimonas bauzanensis</name>
    <dbReference type="NCBI Taxonomy" id="658167"/>
    <lineage>
        <taxon>Bacteria</taxon>
        <taxon>Pseudomonadati</taxon>
        <taxon>Pseudomonadota</taxon>
        <taxon>Betaproteobacteria</taxon>
        <taxon>Burkholderiales</taxon>
        <taxon>Alcaligenaceae</taxon>
        <taxon>Pollutimonas</taxon>
    </lineage>
</organism>
<evidence type="ECO:0000313" key="6">
    <source>
        <dbReference type="Proteomes" id="UP000184226"/>
    </source>
</evidence>
<dbReference type="RefSeq" id="WP_073104144.1">
    <property type="nucleotide sequence ID" value="NZ_FQXE01000007.1"/>
</dbReference>
<evidence type="ECO:0000256" key="1">
    <source>
        <dbReference type="ARBA" id="ARBA00023015"/>
    </source>
</evidence>
<dbReference type="InterPro" id="IPR029016">
    <property type="entry name" value="GAF-like_dom_sf"/>
</dbReference>
<evidence type="ECO:0000256" key="2">
    <source>
        <dbReference type="ARBA" id="ARBA00023125"/>
    </source>
</evidence>
<name>A0A1M5XXR2_9BURK</name>
<dbReference type="SMART" id="SM00346">
    <property type="entry name" value="HTH_ICLR"/>
    <property type="match status" value="1"/>
</dbReference>
<dbReference type="Pfam" id="PF09339">
    <property type="entry name" value="HTH_IclR"/>
    <property type="match status" value="1"/>
</dbReference>
<dbReference type="PANTHER" id="PTHR30136">
    <property type="entry name" value="HELIX-TURN-HELIX TRANSCRIPTIONAL REGULATOR, ICLR FAMILY"/>
    <property type="match status" value="1"/>
</dbReference>
<dbReference type="InterPro" id="IPR014757">
    <property type="entry name" value="Tscrpt_reg_IclR_C"/>
</dbReference>
<dbReference type="InterPro" id="IPR036388">
    <property type="entry name" value="WH-like_DNA-bd_sf"/>
</dbReference>
<evidence type="ECO:0000313" key="5">
    <source>
        <dbReference type="EMBL" id="SHI04570.1"/>
    </source>
</evidence>
<keyword evidence="2" id="KW-0238">DNA-binding</keyword>
<dbReference type="PANTHER" id="PTHR30136:SF24">
    <property type="entry name" value="HTH-TYPE TRANSCRIPTIONAL REPRESSOR ALLR"/>
    <property type="match status" value="1"/>
</dbReference>
<dbReference type="GO" id="GO:0003700">
    <property type="term" value="F:DNA-binding transcription factor activity"/>
    <property type="evidence" value="ECO:0007669"/>
    <property type="project" value="TreeGrafter"/>
</dbReference>
<reference evidence="5 6" key="1">
    <citation type="submission" date="2016-11" db="EMBL/GenBank/DDBJ databases">
        <authorList>
            <person name="Jaros S."/>
            <person name="Januszkiewicz K."/>
            <person name="Wedrychowicz H."/>
        </authorList>
    </citation>
    <scope>NUCLEOTIDE SEQUENCE [LARGE SCALE GENOMIC DNA]</scope>
    <source>
        <strain evidence="5 6">CGMCC 1.10190</strain>
    </source>
</reference>
<dbReference type="AlphaFoldDB" id="A0A1M5XXR2"/>
<keyword evidence="6" id="KW-1185">Reference proteome</keyword>
<dbReference type="InterPro" id="IPR036390">
    <property type="entry name" value="WH_DNA-bd_sf"/>
</dbReference>
<dbReference type="PROSITE" id="PS51078">
    <property type="entry name" value="ICLR_ED"/>
    <property type="match status" value="1"/>
</dbReference>
<keyword evidence="1" id="KW-0805">Transcription regulation</keyword>
<feature type="domain" description="IclR-ED" evidence="4">
    <location>
        <begin position="68"/>
        <end position="244"/>
    </location>
</feature>
<protein>
    <submittedName>
        <fullName evidence="5">Transcriptional regulator, IclR family</fullName>
    </submittedName>
</protein>
<gene>
    <name evidence="5" type="ORF">SAMN04488135_107207</name>
</gene>
<dbReference type="GO" id="GO:0045892">
    <property type="term" value="P:negative regulation of DNA-templated transcription"/>
    <property type="evidence" value="ECO:0007669"/>
    <property type="project" value="TreeGrafter"/>
</dbReference>
<dbReference type="InterPro" id="IPR050707">
    <property type="entry name" value="HTH_MetabolicPath_Reg"/>
</dbReference>
<dbReference type="GO" id="GO:0003677">
    <property type="term" value="F:DNA binding"/>
    <property type="evidence" value="ECO:0007669"/>
    <property type="project" value="UniProtKB-KW"/>
</dbReference>
<proteinExistence type="predicted"/>
<sequence>MAIAPSRSALRPFDILDAFCAAKRPLSLSEMAQLASIPISTCHSVVHSMEQRGLLYFLSSRETYPTRRLWDMAREINNNDPIATRCLPFLTALRDSTNETVILGTRQDDRVLYLLVVESGQTIRYSSRAGDFKPTHSSSIGKALLGTMPDAELAAWLKSHDLARATNQTITSAKRLMEDINTSRNRGYSITRGENVADVMAIAAPLQRGSITLGLAVAGPLDRMDRKVDDISRQLLSCIQQISL</sequence>
<dbReference type="STRING" id="658167.SAMN04488135_107207"/>
<evidence type="ECO:0000256" key="3">
    <source>
        <dbReference type="ARBA" id="ARBA00023163"/>
    </source>
</evidence>
<accession>A0A1M5XXR2</accession>
<dbReference type="OrthoDB" id="8994386at2"/>
<dbReference type="SUPFAM" id="SSF46785">
    <property type="entry name" value="Winged helix' DNA-binding domain"/>
    <property type="match status" value="1"/>
</dbReference>
<dbReference type="InterPro" id="IPR005471">
    <property type="entry name" value="Tscrpt_reg_IclR_N"/>
</dbReference>
<dbReference type="Pfam" id="PF01614">
    <property type="entry name" value="IclR_C"/>
    <property type="match status" value="1"/>
</dbReference>
<dbReference type="EMBL" id="FQXE01000007">
    <property type="protein sequence ID" value="SHI04570.1"/>
    <property type="molecule type" value="Genomic_DNA"/>
</dbReference>
<dbReference type="SUPFAM" id="SSF55781">
    <property type="entry name" value="GAF domain-like"/>
    <property type="match status" value="1"/>
</dbReference>
<dbReference type="Proteomes" id="UP000184226">
    <property type="component" value="Unassembled WGS sequence"/>
</dbReference>